<keyword evidence="2" id="KW-1185">Reference proteome</keyword>
<name>A0ACC1R7Q3_9HYPO</name>
<proteinExistence type="predicted"/>
<reference evidence="1" key="1">
    <citation type="submission" date="2022-07" db="EMBL/GenBank/DDBJ databases">
        <title>Genome Sequence of Lecanicillium saksenae.</title>
        <authorList>
            <person name="Buettner E."/>
        </authorList>
    </citation>
    <scope>NUCLEOTIDE SEQUENCE</scope>
    <source>
        <strain evidence="1">VT-O1</strain>
    </source>
</reference>
<organism evidence="1 2">
    <name type="scientific">Lecanicillium saksenae</name>
    <dbReference type="NCBI Taxonomy" id="468837"/>
    <lineage>
        <taxon>Eukaryota</taxon>
        <taxon>Fungi</taxon>
        <taxon>Dikarya</taxon>
        <taxon>Ascomycota</taxon>
        <taxon>Pezizomycotina</taxon>
        <taxon>Sordariomycetes</taxon>
        <taxon>Hypocreomycetidae</taxon>
        <taxon>Hypocreales</taxon>
        <taxon>Cordycipitaceae</taxon>
        <taxon>Lecanicillium</taxon>
    </lineage>
</organism>
<gene>
    <name evidence="1" type="ORF">NLG97_g246</name>
</gene>
<evidence type="ECO:0000313" key="1">
    <source>
        <dbReference type="EMBL" id="KAJ3499532.1"/>
    </source>
</evidence>
<evidence type="ECO:0000313" key="2">
    <source>
        <dbReference type="Proteomes" id="UP001148737"/>
    </source>
</evidence>
<accession>A0ACC1R7Q3</accession>
<dbReference type="EMBL" id="JANAKD010000007">
    <property type="protein sequence ID" value="KAJ3499532.1"/>
    <property type="molecule type" value="Genomic_DNA"/>
</dbReference>
<sequence length="207" mass="23762">MDRRKPIHDNESITTDTNQPINENRSTTMERSSVFPARVRAEFLDYVQKNPKSRRVSREDRNTFIEWIRSPSTTSSSQQEASRKHYVRNNFIWDAERDSLQARPTATQISHRPVVVIEDIVDVVGDIHVNIAHAGWDTTWKRVSASFYGILRADVIFLLKRCDACALDPRKRPKTHHNTVRQPSDTGASSVSSCILDDLLYDEPVDT</sequence>
<protein>
    <submittedName>
        <fullName evidence="1">Uncharacterized protein</fullName>
    </submittedName>
</protein>
<dbReference type="Proteomes" id="UP001148737">
    <property type="component" value="Unassembled WGS sequence"/>
</dbReference>
<comment type="caution">
    <text evidence="1">The sequence shown here is derived from an EMBL/GenBank/DDBJ whole genome shotgun (WGS) entry which is preliminary data.</text>
</comment>